<comment type="pathway">
    <text evidence="1">Amino-acid biosynthesis; ergothioneine biosynthesis.</text>
</comment>
<dbReference type="InterPro" id="IPR027563">
    <property type="entry name" value="EgtE"/>
</dbReference>
<accession>A0ABT1IK53</accession>
<dbReference type="InterPro" id="IPR000192">
    <property type="entry name" value="Aminotrans_V_dom"/>
</dbReference>
<dbReference type="EMBL" id="JAMTCO010000014">
    <property type="protein sequence ID" value="MCP2272944.1"/>
    <property type="molecule type" value="Genomic_DNA"/>
</dbReference>
<feature type="domain" description="Aminotransferase class V" evidence="2">
    <location>
        <begin position="22"/>
        <end position="385"/>
    </location>
</feature>
<comment type="similarity">
    <text evidence="1">Belongs to the class-V pyridoxal-phosphate-dependent aminotransferase family. EgtE subfamily.</text>
</comment>
<dbReference type="GO" id="GO:0016829">
    <property type="term" value="F:lyase activity"/>
    <property type="evidence" value="ECO:0007669"/>
    <property type="project" value="UniProtKB-KW"/>
</dbReference>
<organism evidence="3 4">
    <name type="scientific">Actinokineospora diospyrosa</name>
    <dbReference type="NCBI Taxonomy" id="103728"/>
    <lineage>
        <taxon>Bacteria</taxon>
        <taxon>Bacillati</taxon>
        <taxon>Actinomycetota</taxon>
        <taxon>Actinomycetes</taxon>
        <taxon>Pseudonocardiales</taxon>
        <taxon>Pseudonocardiaceae</taxon>
        <taxon>Actinokineospora</taxon>
    </lineage>
</organism>
<comment type="catalytic activity">
    <reaction evidence="1">
        <text>S-(hercyn-2-yl)-L-cysteine S-oxide + AH2 + H(+) = ergothioneine + pyruvate + A + NH4(+)</text>
        <dbReference type="Rhea" id="RHEA:42688"/>
        <dbReference type="ChEBI" id="CHEBI:13193"/>
        <dbReference type="ChEBI" id="CHEBI:15361"/>
        <dbReference type="ChEBI" id="CHEBI:15378"/>
        <dbReference type="ChEBI" id="CHEBI:17499"/>
        <dbReference type="ChEBI" id="CHEBI:28938"/>
        <dbReference type="ChEBI" id="CHEBI:82706"/>
        <dbReference type="ChEBI" id="CHEBI:134344"/>
    </reaction>
</comment>
<dbReference type="InterPro" id="IPR015422">
    <property type="entry name" value="PyrdxlP-dep_Trfase_small"/>
</dbReference>
<keyword evidence="1" id="KW-0663">Pyridoxal phosphate</keyword>
<dbReference type="Proteomes" id="UP001205185">
    <property type="component" value="Unassembled WGS sequence"/>
</dbReference>
<keyword evidence="1 3" id="KW-0456">Lyase</keyword>
<dbReference type="InterPro" id="IPR015421">
    <property type="entry name" value="PyrdxlP-dep_Trfase_major"/>
</dbReference>
<dbReference type="PANTHER" id="PTHR43586:SF24">
    <property type="entry name" value="BLR4730 PROTEIN"/>
    <property type="match status" value="1"/>
</dbReference>
<protein>
    <recommendedName>
        <fullName evidence="1">Probable hercynylcysteine sulfoxide lyase</fullName>
        <ecNumber evidence="1">4.4.-.-</ecNumber>
    </recommendedName>
</protein>
<comment type="cofactor">
    <cofactor evidence="1">
        <name>pyridoxal 5'-phosphate</name>
        <dbReference type="ChEBI" id="CHEBI:597326"/>
    </cofactor>
</comment>
<feature type="modified residue" description="N6-(pyridoxal phosphate)lysine" evidence="1">
    <location>
        <position position="216"/>
    </location>
</feature>
<dbReference type="Gene3D" id="3.90.1150.10">
    <property type="entry name" value="Aspartate Aminotransferase, domain 1"/>
    <property type="match status" value="1"/>
</dbReference>
<name>A0ABT1IK53_9PSEU</name>
<dbReference type="InterPro" id="IPR015424">
    <property type="entry name" value="PyrdxlP-dep_Trfase"/>
</dbReference>
<evidence type="ECO:0000256" key="1">
    <source>
        <dbReference type="HAMAP-Rule" id="MF_02038"/>
    </source>
</evidence>
<keyword evidence="4" id="KW-1185">Reference proteome</keyword>
<comment type="function">
    <text evidence="1">Probably catalyzes the conversion of hercynylcysteine sulfoxide to ergothioneine.</text>
</comment>
<comment type="caution">
    <text evidence="3">The sequence shown here is derived from an EMBL/GenBank/DDBJ whole genome shotgun (WGS) entry which is preliminary data.</text>
</comment>
<reference evidence="3 4" key="1">
    <citation type="submission" date="2022-06" db="EMBL/GenBank/DDBJ databases">
        <title>Genomic Encyclopedia of Archaeal and Bacterial Type Strains, Phase II (KMG-II): from individual species to whole genera.</title>
        <authorList>
            <person name="Goeker M."/>
        </authorList>
    </citation>
    <scope>NUCLEOTIDE SEQUENCE [LARGE SCALE GENOMIC DNA]</scope>
    <source>
        <strain evidence="3 4">DSM 44255</strain>
    </source>
</reference>
<dbReference type="Gene3D" id="3.40.640.10">
    <property type="entry name" value="Type I PLP-dependent aspartate aminotransferase-like (Major domain)"/>
    <property type="match status" value="1"/>
</dbReference>
<evidence type="ECO:0000313" key="4">
    <source>
        <dbReference type="Proteomes" id="UP001205185"/>
    </source>
</evidence>
<dbReference type="PANTHER" id="PTHR43586">
    <property type="entry name" value="CYSTEINE DESULFURASE"/>
    <property type="match status" value="1"/>
</dbReference>
<dbReference type="HAMAP" id="MF_02038">
    <property type="entry name" value="EgtE"/>
    <property type="match status" value="1"/>
</dbReference>
<gene>
    <name evidence="1" type="primary">egtE</name>
    <name evidence="3" type="ORF">LV75_005470</name>
</gene>
<dbReference type="SUPFAM" id="SSF53383">
    <property type="entry name" value="PLP-dependent transferases"/>
    <property type="match status" value="1"/>
</dbReference>
<proteinExistence type="inferred from homology"/>
<dbReference type="Pfam" id="PF00266">
    <property type="entry name" value="Aminotran_5"/>
    <property type="match status" value="1"/>
</dbReference>
<evidence type="ECO:0000313" key="3">
    <source>
        <dbReference type="EMBL" id="MCP2272944.1"/>
    </source>
</evidence>
<dbReference type="RefSeq" id="WP_253889870.1">
    <property type="nucleotide sequence ID" value="NZ_BAAAVB010000007.1"/>
</dbReference>
<evidence type="ECO:0000259" key="2">
    <source>
        <dbReference type="Pfam" id="PF00266"/>
    </source>
</evidence>
<sequence>MDAELIPVELAQADTPAAVSQVFLDSAGSSLPPRPVVDEVVAHLRREAEVGGYRAYEERLEELEEGYGLTAEFFGCDPDEIAFTDSASRSWLALLDAVPLGPGDRILTTEVEYGGNAIALLNLAQQAGATVELVPSGADGVLDLQALRDTLDERVKLVSLVHVPTNGGVVSPVAAAAAAAKEVGALVLLDACQSIGQLPVTFAGTGADMITGTGRKWLRGPRGTGLLAVRRAALAQLKPRLIDLQGATWTGPDKIDIRADARVFELWENPVAERLGLLVALRYALDLGLDRIAATVTARADQLRAGLAALPRVTVRDLGSAPSGIVSFTVDGMAPEAVKAALAERDITVTVSRVTSTRYDMTRRGLEQVVRASPHYFVADGQVDRAVDAVARL</sequence>
<dbReference type="EC" id="4.4.-.-" evidence="1"/>